<name>A0A518KDF2_9BACT</name>
<sequence precursor="true">MSIKNLALAFAAAFALTGPAFAGDLMDDLSSMDVASINDSAADVEAIDLDGLDMDQMAEEAGEDSDAIEACFRRFGGNRGGGWGRWGGHRNFGHFNYGRHNYGRYVNYGYNHCYRPLYSCQPVVTTYTHCLPMVTSYWGCY</sequence>
<proteinExistence type="predicted"/>
<dbReference type="EMBL" id="CP036349">
    <property type="protein sequence ID" value="QDV75820.1"/>
    <property type="molecule type" value="Genomic_DNA"/>
</dbReference>
<dbReference type="KEGG" id="bmei:Spa11_40430"/>
<dbReference type="RefSeq" id="WP_145115835.1">
    <property type="nucleotide sequence ID" value="NZ_CP036349.1"/>
</dbReference>
<evidence type="ECO:0000256" key="1">
    <source>
        <dbReference type="SAM" id="SignalP"/>
    </source>
</evidence>
<dbReference type="Proteomes" id="UP000316426">
    <property type="component" value="Chromosome"/>
</dbReference>
<keyword evidence="3" id="KW-1185">Reference proteome</keyword>
<gene>
    <name evidence="2" type="ORF">Spa11_40430</name>
</gene>
<dbReference type="AlphaFoldDB" id="A0A518KDF2"/>
<protein>
    <submittedName>
        <fullName evidence="2">Uncharacterized protein</fullName>
    </submittedName>
</protein>
<accession>A0A518KDF2</accession>
<evidence type="ECO:0000313" key="2">
    <source>
        <dbReference type="EMBL" id="QDV75820.1"/>
    </source>
</evidence>
<keyword evidence="1" id="KW-0732">Signal</keyword>
<feature type="signal peptide" evidence="1">
    <location>
        <begin position="1"/>
        <end position="22"/>
    </location>
</feature>
<organism evidence="2 3">
    <name type="scientific">Botrimarina mediterranea</name>
    <dbReference type="NCBI Taxonomy" id="2528022"/>
    <lineage>
        <taxon>Bacteria</taxon>
        <taxon>Pseudomonadati</taxon>
        <taxon>Planctomycetota</taxon>
        <taxon>Planctomycetia</taxon>
        <taxon>Pirellulales</taxon>
        <taxon>Lacipirellulaceae</taxon>
        <taxon>Botrimarina</taxon>
    </lineage>
</organism>
<evidence type="ECO:0000313" key="3">
    <source>
        <dbReference type="Proteomes" id="UP000316426"/>
    </source>
</evidence>
<reference evidence="2 3" key="1">
    <citation type="submission" date="2019-02" db="EMBL/GenBank/DDBJ databases">
        <title>Deep-cultivation of Planctomycetes and their phenomic and genomic characterization uncovers novel biology.</title>
        <authorList>
            <person name="Wiegand S."/>
            <person name="Jogler M."/>
            <person name="Boedeker C."/>
            <person name="Pinto D."/>
            <person name="Vollmers J."/>
            <person name="Rivas-Marin E."/>
            <person name="Kohn T."/>
            <person name="Peeters S.H."/>
            <person name="Heuer A."/>
            <person name="Rast P."/>
            <person name="Oberbeckmann S."/>
            <person name="Bunk B."/>
            <person name="Jeske O."/>
            <person name="Meyerdierks A."/>
            <person name="Storesund J.E."/>
            <person name="Kallscheuer N."/>
            <person name="Luecker S."/>
            <person name="Lage O.M."/>
            <person name="Pohl T."/>
            <person name="Merkel B.J."/>
            <person name="Hornburger P."/>
            <person name="Mueller R.-W."/>
            <person name="Bruemmer F."/>
            <person name="Labrenz M."/>
            <person name="Spormann A.M."/>
            <person name="Op den Camp H."/>
            <person name="Overmann J."/>
            <person name="Amann R."/>
            <person name="Jetten M.S.M."/>
            <person name="Mascher T."/>
            <person name="Medema M.H."/>
            <person name="Devos D.P."/>
            <person name="Kaster A.-K."/>
            <person name="Ovreas L."/>
            <person name="Rohde M."/>
            <person name="Galperin M.Y."/>
            <person name="Jogler C."/>
        </authorList>
    </citation>
    <scope>NUCLEOTIDE SEQUENCE [LARGE SCALE GENOMIC DNA]</scope>
    <source>
        <strain evidence="2 3">Spa11</strain>
    </source>
</reference>
<feature type="chain" id="PRO_5021715677" evidence="1">
    <location>
        <begin position="23"/>
        <end position="141"/>
    </location>
</feature>